<dbReference type="Pfam" id="PF08757">
    <property type="entry name" value="CotH"/>
    <property type="match status" value="1"/>
</dbReference>
<reference evidence="3" key="1">
    <citation type="submission" date="2020-10" db="EMBL/GenBank/DDBJ databases">
        <authorList>
            <person name="Gilroy R."/>
        </authorList>
    </citation>
    <scope>NUCLEOTIDE SEQUENCE</scope>
    <source>
        <strain evidence="3">ChiSjej1B19-3389</strain>
    </source>
</reference>
<feature type="domain" description="Bacterial repeat" evidence="2">
    <location>
        <begin position="575"/>
        <end position="640"/>
    </location>
</feature>
<protein>
    <submittedName>
        <fullName evidence="3">CotH kinase family protein</fullName>
    </submittedName>
</protein>
<keyword evidence="1" id="KW-0732">Signal</keyword>
<accession>A0A9D0ZHP1</accession>
<dbReference type="Pfam" id="PF18998">
    <property type="entry name" value="Flg_new_2"/>
    <property type="match status" value="1"/>
</dbReference>
<gene>
    <name evidence="3" type="ORF">IAD32_05900</name>
</gene>
<proteinExistence type="predicted"/>
<dbReference type="Proteomes" id="UP000886787">
    <property type="component" value="Unassembled WGS sequence"/>
</dbReference>
<dbReference type="InterPro" id="IPR014867">
    <property type="entry name" value="Spore_coat_CotH_CotH2/3/7"/>
</dbReference>
<evidence type="ECO:0000313" key="3">
    <source>
        <dbReference type="EMBL" id="HIQ80802.1"/>
    </source>
</evidence>
<dbReference type="GO" id="GO:0016301">
    <property type="term" value="F:kinase activity"/>
    <property type="evidence" value="ECO:0007669"/>
    <property type="project" value="UniProtKB-KW"/>
</dbReference>
<keyword evidence="3" id="KW-0808">Transferase</keyword>
<name>A0A9D0ZHP1_9FIRM</name>
<feature type="signal peptide" evidence="1">
    <location>
        <begin position="1"/>
        <end position="24"/>
    </location>
</feature>
<evidence type="ECO:0000256" key="1">
    <source>
        <dbReference type="SAM" id="SignalP"/>
    </source>
</evidence>
<evidence type="ECO:0000313" key="4">
    <source>
        <dbReference type="Proteomes" id="UP000886787"/>
    </source>
</evidence>
<reference evidence="3" key="2">
    <citation type="journal article" date="2021" name="PeerJ">
        <title>Extensive microbial diversity within the chicken gut microbiome revealed by metagenomics and culture.</title>
        <authorList>
            <person name="Gilroy R."/>
            <person name="Ravi A."/>
            <person name="Getino M."/>
            <person name="Pursley I."/>
            <person name="Horton D.L."/>
            <person name="Alikhan N.F."/>
            <person name="Baker D."/>
            <person name="Gharbi K."/>
            <person name="Hall N."/>
            <person name="Watson M."/>
            <person name="Adriaenssens E.M."/>
            <person name="Foster-Nyarko E."/>
            <person name="Jarju S."/>
            <person name="Secka A."/>
            <person name="Antonio M."/>
            <person name="Oren A."/>
            <person name="Chaudhuri R.R."/>
            <person name="La Ragione R."/>
            <person name="Hildebrand F."/>
            <person name="Pallen M.J."/>
        </authorList>
    </citation>
    <scope>NUCLEOTIDE SEQUENCE</scope>
    <source>
        <strain evidence="3">ChiSjej1B19-3389</strain>
    </source>
</reference>
<organism evidence="3 4">
    <name type="scientific">Candidatus Scatavimonas merdigallinarum</name>
    <dbReference type="NCBI Taxonomy" id="2840914"/>
    <lineage>
        <taxon>Bacteria</taxon>
        <taxon>Bacillati</taxon>
        <taxon>Bacillota</taxon>
        <taxon>Clostridia</taxon>
        <taxon>Eubacteriales</taxon>
        <taxon>Oscillospiraceae</taxon>
        <taxon>Oscillospiraceae incertae sedis</taxon>
        <taxon>Candidatus Scatavimonas</taxon>
    </lineage>
</organism>
<keyword evidence="3" id="KW-0418">Kinase</keyword>
<feature type="chain" id="PRO_5039094039" evidence="1">
    <location>
        <begin position="25"/>
        <end position="3410"/>
    </location>
</feature>
<dbReference type="EMBL" id="DVFW01000027">
    <property type="protein sequence ID" value="HIQ80802.1"/>
    <property type="molecule type" value="Genomic_DNA"/>
</dbReference>
<evidence type="ECO:0000259" key="2">
    <source>
        <dbReference type="Pfam" id="PF18998"/>
    </source>
</evidence>
<sequence>MKKMARRSVSILLSLLMLVSVFSAGTITSSAASSGVTVYYDNTTTNWNSVGIYLYGTNTAGPVAMTRVTDNPNYSNLWEYTTTNAHDYVIFLQGTSWGSSQTAGGNATPLLNNSTTVYRADSNQNNATVSTSAYIPATTQPGEAPAAVLNGTNAMFYIGVVSSYTGNDLGVTGTQNQAATILASNTTVGGTSVKNLGYVNVPAEGTYRITDNDSWEGDFLLDPPIAGDCYILGADQTIHATKITDFSLSQTTIPAGTSSINLTATASATTSAIGSDQYIQYYIDNQLVYTSEKLTSITDTTTLDTSKYTAGRKITIQSCITDGRVYTPGPVQTLTVTEDGPAAPTGLTFTPGDNIVTGDGTSAASPLQYYSGKTAKITASASLPEGLAESETTYVEYAIGNQQGPQTEYVKDPSLVFNSTSGDNTIAATHRYLYARTVTDGETSGAVSVVFYTKCVNVTATISTIEKKDESTSEIGVAFVGIFPYTGYGSAVVTVKDGETQIAQKTYTQEELAAQASDGAFSAALTFPQITSAGEHPITAEITYEGVTAVSDQYVLPDPTIRTMEAVAYTEGEESTKGGTVQVSDASVLPGEEVTFTATANAEYQFKGWYSDAALTDLVSDQATCTLRAGEDNVKLYASFLKELYLRYHTGDDNITTVPMQWDQQNKYYYYDLTASQGTQYIYKITKTESSWENHNWNATPNAGGVECAIGTSGSGDFQITAAESGKLTIIFLTDDTSRYLLEGITYDIAFAKPNSLYVHAVVGNDTDKDGWSKVENISGRNYFFLPPTASDTQIEIFNTFGTDVTINGTSIAPGQKGTVSYTAGTPLAISGADGLTSVTVMRSNAEGALYINSTEYEDLIGYLSQSKELSAKGTAAIASGTTVINEDVKKIKGRGNTTWEQPKKPFNVTFSDAVTVDGLTDTKFSLLANYQDATLMRNRILYDLSNEVGMPYAPDSRFVDFYVNGIYQGSYQMSQKIELGEEHVVNLPDNAEGVTSDFNFILELDNLDNQTPDPEDVVISSEINRAILKGPDLSEDALISAGQLSFMQQKFRELENALYNGGTLEQLAAVVDLDSLAKAYLINELGRNIDGGLRSTYFTYSAQEGIFYAAPVWDFDCALGNLTSTAREGLQTADKTGWFTKNVKISGTSYINALAQAFNLSGTVDGKTYEDIVKNAWAKEFMPAINNIILNAGQATGENGRLMSIVSYDDNLSASAEMNYLKWPVPTYGNGFTWIPDARPEGYAETYEGMTAYMKNWLQTRATWMTDELASFVYSAPATVQVELNQEVYYADDSLVITALASGATYWLSTETQVSAESFDDLAGATYTYQFYDGDDLLHTTTGIVGSNVSYTILPNTFEPESEHNFYVRAFATPSEGAEGTTKDSDPVAKTAQSSVVWNNADAALEILKDSIAVEKTTEEVADEKIQRTNSVYANNGAYSVVASGVEATIRGADATVSYIYTLTPDSGAEQTLEDNTNYVPQAGNYTLSVEAEATDGIRTYRYTLPIKYLVNVQANALSGTDLKATLDDEPVDILAEGIYDLQNFPAEDDTKGNFTFTASASVTQPVPVPQDVVYSYTLKENNGQAAVITDEDADDSTLTFNIHDKCTAGNTYELTAVAQYESAGILQTSTKTYKFSVKNTGDLVTVFFGAPAATWDVDDVRLYTKEGDVYTPEIIDDVTDADGWVTKISPAGGEISVYGTGFAATSIATARPNNGVYNGTIVVYKAVLPAEQWFTIGNGNTDYEAPDQDSPAYFQAQEGGLYYVYGEPVNVTSQCNATTITDFKISAVAGAPVEETDQATAALNETITFKNVLSSRYASYQTPVKVEYYIGDHMVASTEDASSATVTADLLLTNTPNDPSDFDFVVGKSYKISAVVTDGHYRITYPNVVTIAVTTPQASVTSMTKSQVFSGDYLAVTVIGRNLTQGGYRVIENDGSVSYLNRFVNDTENEIRIANLRAGQSKIVQVYDGDNALVLTRIYSRGTFKTEMGTTTVDVNVAQTNSILWLEDRYQGYVGKTLTPYFQIYNAANPLQGTGWLPMERTNLEEDKGYLWYFDFTKYLKDNPDSALQGVTDLRVQFSKNSTGADASGVSVLSAPPSQNLRYGDNLTYTGGNPASVNGLVTIMDKAEVPAEIQVPLGAGVAATDYDIMRGESVQIYGIDRANSDNDDATAHMEYTLSYVKDGGETVNISDFTYDTDDNNKLVYTWTAPEDASADGEYVFTITGKNSDGTPATDSMTIHVGEPSTAAPTDLSYIGDTTARHMETLNLVARASGGTSKLHFDFYMQYLDENGDLESEALVGSTDTTNSYQASVTVTAPQQEVAVKYYKVRIVAYSIDPETPDNGSPGTKDNPLEIIQDITVTREDTHKIYFDPSWSGLDASNPFVNTDETVTLTTSTGRKVSMILDPEDENAERKYVFVGYVTEQELQGTMTFGGDTANGSTQAVVTESAPMHAGYIYTMSTIGNVWGSYNTNTAGSGSIDFDTDYRTYYPEDTDFTDPEYISTADQSKVKYLFFDNSVTKWKEVWLYTWGGFDTGTEQTVVQMQRLENTEGRDIYYLELPEGSLESWANANVPSANPDANTQGFMFVDRSGGMFGYQYMQSIDIKNWTGGIKNSDGEIIAENEFHFAEDFKNGHIIYPYFQASQYARINQADSAADTAYRYRAYIQMMTDYFYNNVQTKNVTFYVDAHTSTANAIVINRTSTDSGLYSYIPNSIEAYRTIDQSTVYSVTFAVPYTVDTETLQNEIIAKYAVTIDGVTYGATLDENGDIATGGIVPAATALDTSEVWIDLPSRVPALNISENRADIIAYRHSTTVYNVTTGGSLSSFSANIYYNDDVLVRSGIGNYSNGYYTLQYAFPDETIADPLNISVQAAATQTEEQKKAYRFEGWFRGQTLVQEPFDTLGNEQYTYVYTPVSTDRVNFTARFRVRTGADTYTSYFILTKDMLASKENPWTVEGLRWQAFNAAGVEDASVIGDGKPVDIEPVTMVNGISYDIDGYIFRVSYHSNIATIRFYEDGVDPATETKRATALLNVADGIRNNKVYYITSYNDYHSSIGIADSVHGWYNLKYVATFEYPVETERFYQDGDVLTHEQLQSVDTVVKPLEVYVSADLTKIFPRVDSRVNEYFWPAPTADQLKFRESNTVNIIPQKVETRQYSVTLVNALEEAGGVEVSVGTLNSTPEIKNISSKPIEVEDETSIPYVQYTDPNKTSTQVEYLYGITVEAPRESTDASGETCTFSGWYDVHSRQMVSYREKFTTIITQDTVLMPVYSDNTTLHTQMPGASIDQVIYETYVENSVDKVKIVYSTRLINPMAQSNAKLYVQRAIIDGSQAPTEQDWSAPVDITASLNKDNRGNVLIRANIYDESGAVSTTRYYLRAYVEYKDEDGTIQKVYSNVEVGSPVNIPGILN</sequence>
<comment type="caution">
    <text evidence="3">The sequence shown here is derived from an EMBL/GenBank/DDBJ whole genome shotgun (WGS) entry which is preliminary data.</text>
</comment>
<dbReference type="InterPro" id="IPR044060">
    <property type="entry name" value="Bacterial_rp_domain"/>
</dbReference>